<evidence type="ECO:0000313" key="2">
    <source>
        <dbReference type="EMBL" id="PNT10042.1"/>
    </source>
</evidence>
<evidence type="ECO:0000256" key="1">
    <source>
        <dbReference type="SAM" id="MobiDB-lite"/>
    </source>
</evidence>
<reference evidence="2 3" key="1">
    <citation type="journal article" date="2006" name="Science">
        <title>The genome of black cottonwood, Populus trichocarpa (Torr. &amp; Gray).</title>
        <authorList>
            <person name="Tuskan G.A."/>
            <person name="Difazio S."/>
            <person name="Jansson S."/>
            <person name="Bohlmann J."/>
            <person name="Grigoriev I."/>
            <person name="Hellsten U."/>
            <person name="Putnam N."/>
            <person name="Ralph S."/>
            <person name="Rombauts S."/>
            <person name="Salamov A."/>
            <person name="Schein J."/>
            <person name="Sterck L."/>
            <person name="Aerts A."/>
            <person name="Bhalerao R.R."/>
            <person name="Bhalerao R.P."/>
            <person name="Blaudez D."/>
            <person name="Boerjan W."/>
            <person name="Brun A."/>
            <person name="Brunner A."/>
            <person name="Busov V."/>
            <person name="Campbell M."/>
            <person name="Carlson J."/>
            <person name="Chalot M."/>
            <person name="Chapman J."/>
            <person name="Chen G.L."/>
            <person name="Cooper D."/>
            <person name="Coutinho P.M."/>
            <person name="Couturier J."/>
            <person name="Covert S."/>
            <person name="Cronk Q."/>
            <person name="Cunningham R."/>
            <person name="Davis J."/>
            <person name="Degroeve S."/>
            <person name="Dejardin A."/>
            <person name="Depamphilis C."/>
            <person name="Detter J."/>
            <person name="Dirks B."/>
            <person name="Dubchak I."/>
            <person name="Duplessis S."/>
            <person name="Ehlting J."/>
            <person name="Ellis B."/>
            <person name="Gendler K."/>
            <person name="Goodstein D."/>
            <person name="Gribskov M."/>
            <person name="Grimwood J."/>
            <person name="Groover A."/>
            <person name="Gunter L."/>
            <person name="Hamberger B."/>
            <person name="Heinze B."/>
            <person name="Helariutta Y."/>
            <person name="Henrissat B."/>
            <person name="Holligan D."/>
            <person name="Holt R."/>
            <person name="Huang W."/>
            <person name="Islam-Faridi N."/>
            <person name="Jones S."/>
            <person name="Jones-Rhoades M."/>
            <person name="Jorgensen R."/>
            <person name="Joshi C."/>
            <person name="Kangasjarvi J."/>
            <person name="Karlsson J."/>
            <person name="Kelleher C."/>
            <person name="Kirkpatrick R."/>
            <person name="Kirst M."/>
            <person name="Kohler A."/>
            <person name="Kalluri U."/>
            <person name="Larimer F."/>
            <person name="Leebens-Mack J."/>
            <person name="Leple J.C."/>
            <person name="Locascio P."/>
            <person name="Lou Y."/>
            <person name="Lucas S."/>
            <person name="Martin F."/>
            <person name="Montanini B."/>
            <person name="Napoli C."/>
            <person name="Nelson D.R."/>
            <person name="Nelson C."/>
            <person name="Nieminen K."/>
            <person name="Nilsson O."/>
            <person name="Pereda V."/>
            <person name="Peter G."/>
            <person name="Philippe R."/>
            <person name="Pilate G."/>
            <person name="Poliakov A."/>
            <person name="Razumovskaya J."/>
            <person name="Richardson P."/>
            <person name="Rinaldi C."/>
            <person name="Ritland K."/>
            <person name="Rouze P."/>
            <person name="Ryaboy D."/>
            <person name="Schmutz J."/>
            <person name="Schrader J."/>
            <person name="Segerman B."/>
            <person name="Shin H."/>
            <person name="Siddiqui A."/>
            <person name="Sterky F."/>
            <person name="Terry A."/>
            <person name="Tsai C.J."/>
            <person name="Uberbacher E."/>
            <person name="Unneberg P."/>
            <person name="Vahala J."/>
            <person name="Wall K."/>
            <person name="Wessler S."/>
            <person name="Yang G."/>
            <person name="Yin T."/>
            <person name="Douglas C."/>
            <person name="Marra M."/>
            <person name="Sandberg G."/>
            <person name="Van de Peer Y."/>
            <person name="Rokhsar D."/>
        </authorList>
    </citation>
    <scope>NUCLEOTIDE SEQUENCE [LARGE SCALE GENOMIC DNA]</scope>
    <source>
        <strain evidence="3">cv. Nisqually</strain>
    </source>
</reference>
<accession>B9I384</accession>
<proteinExistence type="predicted"/>
<dbReference type="Proteomes" id="UP000006729">
    <property type="component" value="Chromosome 12"/>
</dbReference>
<dbReference type="EMBL" id="CM009301">
    <property type="protein sequence ID" value="PNT10042.1"/>
    <property type="molecule type" value="Genomic_DNA"/>
</dbReference>
<protein>
    <submittedName>
        <fullName evidence="2">Uncharacterized protein</fullName>
    </submittedName>
</protein>
<dbReference type="AlphaFoldDB" id="B9I384"/>
<evidence type="ECO:0000313" key="3">
    <source>
        <dbReference type="Proteomes" id="UP000006729"/>
    </source>
</evidence>
<dbReference type="InParanoid" id="B9I384"/>
<feature type="region of interest" description="Disordered" evidence="1">
    <location>
        <begin position="1"/>
        <end position="47"/>
    </location>
</feature>
<gene>
    <name evidence="2" type="ORF">POPTR_012G078800</name>
</gene>
<dbReference type="HOGENOM" id="CLU_1689696_0_0_1"/>
<sequence>MDPTRTPSRLGLDIPNSKYNRRPMESGLGLPISSSKYNRRPTPKEPRLGHEAWVNAGRTPNTSSTCLGFGACPKPNMLGSRQRVWTHFSPLMSLSPTLAKLGVDCSGITLGCIFQFLFFCSFYKQNYGLFSFSDSLVMEVIDIFKEASRSNAAKKL</sequence>
<name>B9I384_POPTR</name>
<organism evidence="2 3">
    <name type="scientific">Populus trichocarpa</name>
    <name type="common">Western balsam poplar</name>
    <name type="synonym">Populus balsamifera subsp. trichocarpa</name>
    <dbReference type="NCBI Taxonomy" id="3694"/>
    <lineage>
        <taxon>Eukaryota</taxon>
        <taxon>Viridiplantae</taxon>
        <taxon>Streptophyta</taxon>
        <taxon>Embryophyta</taxon>
        <taxon>Tracheophyta</taxon>
        <taxon>Spermatophyta</taxon>
        <taxon>Magnoliopsida</taxon>
        <taxon>eudicotyledons</taxon>
        <taxon>Gunneridae</taxon>
        <taxon>Pentapetalae</taxon>
        <taxon>rosids</taxon>
        <taxon>fabids</taxon>
        <taxon>Malpighiales</taxon>
        <taxon>Salicaceae</taxon>
        <taxon>Saliceae</taxon>
        <taxon>Populus</taxon>
    </lineage>
</organism>
<keyword evidence="3" id="KW-1185">Reference proteome</keyword>